<evidence type="ECO:0000313" key="1">
    <source>
        <dbReference type="EMBL" id="KAK2175971.1"/>
    </source>
</evidence>
<reference evidence="1" key="1">
    <citation type="journal article" date="2023" name="Mol. Biol. Evol.">
        <title>Third-Generation Sequencing Reveals the Adaptive Role of the Epigenome in Three Deep-Sea Polychaetes.</title>
        <authorList>
            <person name="Perez M."/>
            <person name="Aroh O."/>
            <person name="Sun Y."/>
            <person name="Lan Y."/>
            <person name="Juniper S.K."/>
            <person name="Young C.R."/>
            <person name="Angers B."/>
            <person name="Qian P.Y."/>
        </authorList>
    </citation>
    <scope>NUCLEOTIDE SEQUENCE</scope>
    <source>
        <strain evidence="1">R07B-5</strain>
    </source>
</reference>
<accession>A0AAD9KR47</accession>
<evidence type="ECO:0000313" key="2">
    <source>
        <dbReference type="Proteomes" id="UP001209878"/>
    </source>
</evidence>
<sequence>MRDFSATTCWVRLASSSDLMALSPFSCSSISAIFCSSVREPFVANVPFWSFMCSDICLTLSSVNFLSASVAALPIPACCWAATSCSVSCSGHDPILCVIEGNDRPRKTRLHRLL</sequence>
<dbReference type="AlphaFoldDB" id="A0AAD9KR47"/>
<keyword evidence="2" id="KW-1185">Reference proteome</keyword>
<organism evidence="1 2">
    <name type="scientific">Ridgeia piscesae</name>
    <name type="common">Tubeworm</name>
    <dbReference type="NCBI Taxonomy" id="27915"/>
    <lineage>
        <taxon>Eukaryota</taxon>
        <taxon>Metazoa</taxon>
        <taxon>Spiralia</taxon>
        <taxon>Lophotrochozoa</taxon>
        <taxon>Annelida</taxon>
        <taxon>Polychaeta</taxon>
        <taxon>Sedentaria</taxon>
        <taxon>Canalipalpata</taxon>
        <taxon>Sabellida</taxon>
        <taxon>Siboglinidae</taxon>
        <taxon>Ridgeia</taxon>
    </lineage>
</organism>
<comment type="caution">
    <text evidence="1">The sequence shown here is derived from an EMBL/GenBank/DDBJ whole genome shotgun (WGS) entry which is preliminary data.</text>
</comment>
<dbReference type="Proteomes" id="UP001209878">
    <property type="component" value="Unassembled WGS sequence"/>
</dbReference>
<name>A0AAD9KR47_RIDPI</name>
<gene>
    <name evidence="1" type="ORF">NP493_692g03002</name>
</gene>
<dbReference type="EMBL" id="JAODUO010000693">
    <property type="protein sequence ID" value="KAK2175971.1"/>
    <property type="molecule type" value="Genomic_DNA"/>
</dbReference>
<protein>
    <submittedName>
        <fullName evidence="1">Uncharacterized protein</fullName>
    </submittedName>
</protein>
<proteinExistence type="predicted"/>